<sequence length="197" mass="20487">MLTAYSPSVGGQVNIEADQFEQLKVLSQGGALQEAALAGRLFSVVNQTAIATTAAFATTWTGLAIVNPTASGKNAIIHEFSYVLTTNASADSAIGLMTATINSDMADTIVIRNCLDGSSTASVCTADDDATIDTPILRRVVGKVGDGATNLTNEVGILVAEIKGGLIIPPGRCLLTYSSAIITTNPIFHFVWEELPV</sequence>
<evidence type="ECO:0000313" key="1">
    <source>
        <dbReference type="EMBL" id="KKK89307.1"/>
    </source>
</evidence>
<name>A0A0F8Z695_9ZZZZ</name>
<accession>A0A0F8Z695</accession>
<dbReference type="EMBL" id="LAZR01049590">
    <property type="protein sequence ID" value="KKK89307.1"/>
    <property type="molecule type" value="Genomic_DNA"/>
</dbReference>
<organism evidence="1">
    <name type="scientific">marine sediment metagenome</name>
    <dbReference type="NCBI Taxonomy" id="412755"/>
    <lineage>
        <taxon>unclassified sequences</taxon>
        <taxon>metagenomes</taxon>
        <taxon>ecological metagenomes</taxon>
    </lineage>
</organism>
<protein>
    <submittedName>
        <fullName evidence="1">Uncharacterized protein</fullName>
    </submittedName>
</protein>
<comment type="caution">
    <text evidence="1">The sequence shown here is derived from an EMBL/GenBank/DDBJ whole genome shotgun (WGS) entry which is preliminary data.</text>
</comment>
<reference evidence="1" key="1">
    <citation type="journal article" date="2015" name="Nature">
        <title>Complex archaea that bridge the gap between prokaryotes and eukaryotes.</title>
        <authorList>
            <person name="Spang A."/>
            <person name="Saw J.H."/>
            <person name="Jorgensen S.L."/>
            <person name="Zaremba-Niedzwiedzka K."/>
            <person name="Martijn J."/>
            <person name="Lind A.E."/>
            <person name="van Eijk R."/>
            <person name="Schleper C."/>
            <person name="Guy L."/>
            <person name="Ettema T.J."/>
        </authorList>
    </citation>
    <scope>NUCLEOTIDE SEQUENCE</scope>
</reference>
<gene>
    <name evidence="1" type="ORF">LCGC14_2734430</name>
</gene>
<dbReference type="AlphaFoldDB" id="A0A0F8Z695"/>
<proteinExistence type="predicted"/>